<evidence type="ECO:0000256" key="6">
    <source>
        <dbReference type="ARBA" id="ARBA00023136"/>
    </source>
</evidence>
<dbReference type="CDD" id="cd16017">
    <property type="entry name" value="LptA"/>
    <property type="match status" value="1"/>
</dbReference>
<dbReference type="InterPro" id="IPR017850">
    <property type="entry name" value="Alkaline_phosphatase_core_sf"/>
</dbReference>
<keyword evidence="2" id="KW-1003">Cell membrane</keyword>
<dbReference type="GO" id="GO:0009244">
    <property type="term" value="P:lipopolysaccharide core region biosynthetic process"/>
    <property type="evidence" value="ECO:0007669"/>
    <property type="project" value="TreeGrafter"/>
</dbReference>
<keyword evidence="6 8" id="KW-0472">Membrane</keyword>
<reference evidence="10 11" key="1">
    <citation type="journal article" date="2017" name="Nat. Microbiol.">
        <title>Natural product diversity associated with the nematode symbionts Photorhabdus and Xenorhabdus.</title>
        <authorList>
            <person name="Tobias N.J."/>
            <person name="Wolff H."/>
            <person name="Djahanschiri B."/>
            <person name="Grundmann F."/>
            <person name="Kronenwerth M."/>
            <person name="Shi Y.M."/>
            <person name="Simonyi S."/>
            <person name="Grun P."/>
            <person name="Shapiro-Ilan D."/>
            <person name="Pidot S.J."/>
            <person name="Stinear T.P."/>
            <person name="Ebersberger I."/>
            <person name="Bode H.B."/>
        </authorList>
    </citation>
    <scope>NUCLEOTIDE SEQUENCE [LARGE SCALE GENOMIC DNA]</scope>
    <source>
        <strain evidence="10 11">DSM 17902</strain>
    </source>
</reference>
<dbReference type="Pfam" id="PF00884">
    <property type="entry name" value="Sulfatase"/>
    <property type="match status" value="1"/>
</dbReference>
<evidence type="ECO:0000313" key="10">
    <source>
        <dbReference type="EMBL" id="PHM47218.1"/>
    </source>
</evidence>
<keyword evidence="3" id="KW-0808">Transferase</keyword>
<dbReference type="OrthoDB" id="9786870at2"/>
<dbReference type="PANTHER" id="PTHR30443">
    <property type="entry name" value="INNER MEMBRANE PROTEIN"/>
    <property type="match status" value="1"/>
</dbReference>
<sequence length="544" mass="61360">MAVVLSNNIKFIIMLVCGMSSINFLVTNGIIVIISKSTSKKSIQIIAATTSLSILFFTCNLMLKGAGIDSNVQNTFLLTILIVILNSSKKSFFYLAIPMVVLYALYAPIGLLFGTPSYQSLASIVATNLLESKEFFQNIPSENYLLAALIIPGIFLFRFITNKFDIKLYRNKTALCFFVIFSMLNQSPAEFFKNIINSGIKVKDELEKINKMKVDDEWGKSTLNSESKYDNYILVIGESARKDYHHAYGYPIENTPFLSKSKGVLVNGLTSGGANTISSLRLMLTKADKVNWEPDYSLNFIDLVKSAGVKTYWISNQGVIGEHDTPIAALANRSNSKIFLKYGAYDSVNTSDFDLIPHLDEIMQQNPKEKKLIVMHLYGSHPFVCARITDYHKIIKIKDPIYREIACYATSINKTDDLLQTIYNKMKENYAKTGASFSMLYFADHGLVRSENGDKIHIVHGYSQETYQVPLFQVASDSEDKKICHSFKSALNFTEGLANWMGINNDKASFEYNLFDCKDDKNDYGLSETLKQYRLDNPFDLTDK</sequence>
<dbReference type="InterPro" id="IPR058130">
    <property type="entry name" value="PEA_transf_C"/>
</dbReference>
<protein>
    <recommendedName>
        <fullName evidence="9">Sulfatase N-terminal domain-containing protein</fullName>
    </recommendedName>
</protein>
<evidence type="ECO:0000256" key="7">
    <source>
        <dbReference type="ARBA" id="ARBA00038481"/>
    </source>
</evidence>
<evidence type="ECO:0000256" key="8">
    <source>
        <dbReference type="SAM" id="Phobius"/>
    </source>
</evidence>
<dbReference type="InterPro" id="IPR000917">
    <property type="entry name" value="Sulfatase_N"/>
</dbReference>
<evidence type="ECO:0000256" key="2">
    <source>
        <dbReference type="ARBA" id="ARBA00022475"/>
    </source>
</evidence>
<dbReference type="RefSeq" id="WP_099115354.1">
    <property type="nucleotide sequence ID" value="NZ_CAWNQI010000053.1"/>
</dbReference>
<dbReference type="Gene3D" id="3.40.720.10">
    <property type="entry name" value="Alkaline Phosphatase, subunit A"/>
    <property type="match status" value="1"/>
</dbReference>
<evidence type="ECO:0000313" key="11">
    <source>
        <dbReference type="Proteomes" id="UP000221980"/>
    </source>
</evidence>
<dbReference type="EMBL" id="NITZ01000021">
    <property type="protein sequence ID" value="PHM47218.1"/>
    <property type="molecule type" value="Genomic_DNA"/>
</dbReference>
<evidence type="ECO:0000256" key="4">
    <source>
        <dbReference type="ARBA" id="ARBA00022692"/>
    </source>
</evidence>
<evidence type="ECO:0000256" key="1">
    <source>
        <dbReference type="ARBA" id="ARBA00004651"/>
    </source>
</evidence>
<dbReference type="SUPFAM" id="SSF53649">
    <property type="entry name" value="Alkaline phosphatase-like"/>
    <property type="match status" value="1"/>
</dbReference>
<comment type="similarity">
    <text evidence="7">Belongs to the phosphoethanolamine transferase family.</text>
</comment>
<evidence type="ECO:0000256" key="5">
    <source>
        <dbReference type="ARBA" id="ARBA00022989"/>
    </source>
</evidence>
<evidence type="ECO:0000259" key="9">
    <source>
        <dbReference type="Pfam" id="PF00884"/>
    </source>
</evidence>
<keyword evidence="11" id="KW-1185">Reference proteome</keyword>
<feature type="transmembrane region" description="Helical" evidence="8">
    <location>
        <begin position="92"/>
        <end position="113"/>
    </location>
</feature>
<feature type="transmembrane region" description="Helical" evidence="8">
    <location>
        <begin position="144"/>
        <end position="161"/>
    </location>
</feature>
<dbReference type="InterPro" id="IPR040423">
    <property type="entry name" value="PEA_transferase"/>
</dbReference>
<comment type="caution">
    <text evidence="10">The sequence shown here is derived from an EMBL/GenBank/DDBJ whole genome shotgun (WGS) entry which is preliminary data.</text>
</comment>
<organism evidence="10 11">
    <name type="scientific">Xenorhabdus miraniensis</name>
    <dbReference type="NCBI Taxonomy" id="351674"/>
    <lineage>
        <taxon>Bacteria</taxon>
        <taxon>Pseudomonadati</taxon>
        <taxon>Pseudomonadota</taxon>
        <taxon>Gammaproteobacteria</taxon>
        <taxon>Enterobacterales</taxon>
        <taxon>Morganellaceae</taxon>
        <taxon>Xenorhabdus</taxon>
    </lineage>
</organism>
<dbReference type="PANTHER" id="PTHR30443:SF4">
    <property type="entry name" value="PHOSPHOETHANOLAMINE TRANSFERASE OPGE-RELATED"/>
    <property type="match status" value="1"/>
</dbReference>
<gene>
    <name evidence="10" type="ORF">Xmir_03431</name>
</gene>
<dbReference type="GO" id="GO:0005886">
    <property type="term" value="C:plasma membrane"/>
    <property type="evidence" value="ECO:0007669"/>
    <property type="project" value="UniProtKB-SubCell"/>
</dbReference>
<dbReference type="AlphaFoldDB" id="A0A2D0JLN2"/>
<dbReference type="GO" id="GO:0016776">
    <property type="term" value="F:phosphotransferase activity, phosphate group as acceptor"/>
    <property type="evidence" value="ECO:0007669"/>
    <property type="project" value="TreeGrafter"/>
</dbReference>
<keyword evidence="4 8" id="KW-0812">Transmembrane</keyword>
<accession>A0A2D0JLN2</accession>
<feature type="transmembrane region" description="Helical" evidence="8">
    <location>
        <begin position="12"/>
        <end position="33"/>
    </location>
</feature>
<keyword evidence="5 8" id="KW-1133">Transmembrane helix</keyword>
<feature type="domain" description="Sulfatase N-terminal" evidence="9">
    <location>
        <begin position="231"/>
        <end position="503"/>
    </location>
</feature>
<feature type="transmembrane region" description="Helical" evidence="8">
    <location>
        <begin position="45"/>
        <end position="63"/>
    </location>
</feature>
<proteinExistence type="inferred from homology"/>
<comment type="subcellular location">
    <subcellularLocation>
        <location evidence="1">Cell membrane</location>
        <topology evidence="1">Multi-pass membrane protein</topology>
    </subcellularLocation>
</comment>
<feature type="transmembrane region" description="Helical" evidence="8">
    <location>
        <begin position="173"/>
        <end position="192"/>
    </location>
</feature>
<name>A0A2D0JLN2_9GAMM</name>
<evidence type="ECO:0000256" key="3">
    <source>
        <dbReference type="ARBA" id="ARBA00022679"/>
    </source>
</evidence>
<dbReference type="Proteomes" id="UP000221980">
    <property type="component" value="Unassembled WGS sequence"/>
</dbReference>